<keyword evidence="1" id="KW-0539">Nucleus</keyword>
<dbReference type="SUPFAM" id="SSF57701">
    <property type="entry name" value="Zn2/Cys6 DNA-binding domain"/>
    <property type="match status" value="1"/>
</dbReference>
<dbReference type="PANTHER" id="PTHR38111">
    <property type="entry name" value="ZN(2)-C6 FUNGAL-TYPE DOMAIN-CONTAINING PROTEIN-RELATED"/>
    <property type="match status" value="1"/>
</dbReference>
<evidence type="ECO:0000259" key="4">
    <source>
        <dbReference type="SMART" id="SM00066"/>
    </source>
</evidence>
<evidence type="ECO:0000256" key="3">
    <source>
        <dbReference type="SAM" id="Phobius"/>
    </source>
</evidence>
<dbReference type="EMBL" id="WVTB01000103">
    <property type="protein sequence ID" value="KAF3797949.1"/>
    <property type="molecule type" value="Genomic_DNA"/>
</dbReference>
<dbReference type="PANTHER" id="PTHR38111:SF9">
    <property type="entry name" value="ZN(2)-C6 FUNGAL-TYPE DOMAIN-CONTAINING PROTEIN"/>
    <property type="match status" value="1"/>
</dbReference>
<dbReference type="InterPro" id="IPR036864">
    <property type="entry name" value="Zn2-C6_fun-type_DNA-bd_sf"/>
</dbReference>
<evidence type="ECO:0000313" key="5">
    <source>
        <dbReference type="EMBL" id="KAF3797949.1"/>
    </source>
</evidence>
<dbReference type="InterPro" id="IPR053178">
    <property type="entry name" value="Osmoadaptation_assoc"/>
</dbReference>
<accession>A0A8H4C5U8</accession>
<dbReference type="Proteomes" id="UP000613401">
    <property type="component" value="Unassembled WGS sequence"/>
</dbReference>
<keyword evidence="3" id="KW-0472">Membrane</keyword>
<sequence length="516" mass="56807">MKTKQHTVCDECRRRKLGVRARKCDGKQPSCSQCVLSGLGCPGYKKHIVFRQPTSPSSVASGQRKKRPRQNRRPNNTSQKPIPPTRALTWPLSDVLSLCVQNFVPANELGSMSSNSALSQSRICGAWVEVLPGLIGGDGRHDGPLSSAIKALGISLVARGPSGRAPVHEAIAAHSSALKAVGRLIPHANDDPNNYDEISAAIMCLFLSEVCSLGPYFALSTDRRMSQKFFPTSSSAATVHARGIGELIQLRPPQFYASGTPHKLFYGNTVFIFMALSVLISQILHAFDTRKSTFLGAPEWKTEPFRGVVQDPLQTLLSEACAIPAILEMLDRCSDKNGLVPRQAVTQFVEAINRLDRWHKSVNMTVGDFTPLPETSTAGTNFDFPNITVANSLSHYWAFWIICATQIKRLTARRLDISGDCLLIDGERPDSEAVNRKIIQLSTYILACTGYLMREDMKLYGTASAFFPLHIARSALQMFGGSDEAICEQLKKNAEIIYERGYEDVLLLHRSTIIIS</sequence>
<feature type="compositionally biased region" description="Basic residues" evidence="2">
    <location>
        <begin position="63"/>
        <end position="72"/>
    </location>
</feature>
<feature type="compositionally biased region" description="Polar residues" evidence="2">
    <location>
        <begin position="52"/>
        <end position="61"/>
    </location>
</feature>
<organism evidence="5 6">
    <name type="scientific">Colletotrichum gloeosporioides</name>
    <name type="common">Anthracnose fungus</name>
    <name type="synonym">Glomerella cingulata</name>
    <dbReference type="NCBI Taxonomy" id="474922"/>
    <lineage>
        <taxon>Eukaryota</taxon>
        <taxon>Fungi</taxon>
        <taxon>Dikarya</taxon>
        <taxon>Ascomycota</taxon>
        <taxon>Pezizomycotina</taxon>
        <taxon>Sordariomycetes</taxon>
        <taxon>Hypocreomycetidae</taxon>
        <taxon>Glomerellales</taxon>
        <taxon>Glomerellaceae</taxon>
        <taxon>Colletotrichum</taxon>
        <taxon>Colletotrichum gloeosporioides species complex</taxon>
    </lineage>
</organism>
<dbReference type="SMART" id="SM00066">
    <property type="entry name" value="GAL4"/>
    <property type="match status" value="1"/>
</dbReference>
<dbReference type="GeneID" id="69011006"/>
<feature type="transmembrane region" description="Helical" evidence="3">
    <location>
        <begin position="264"/>
        <end position="284"/>
    </location>
</feature>
<evidence type="ECO:0000256" key="2">
    <source>
        <dbReference type="SAM" id="MobiDB-lite"/>
    </source>
</evidence>
<evidence type="ECO:0000313" key="6">
    <source>
        <dbReference type="Proteomes" id="UP000613401"/>
    </source>
</evidence>
<dbReference type="Gene3D" id="4.10.240.10">
    <property type="entry name" value="Zn(2)-C6 fungal-type DNA-binding domain"/>
    <property type="match status" value="1"/>
</dbReference>
<dbReference type="GO" id="GO:0008270">
    <property type="term" value="F:zinc ion binding"/>
    <property type="evidence" value="ECO:0007669"/>
    <property type="project" value="InterPro"/>
</dbReference>
<keyword evidence="6" id="KW-1185">Reference proteome</keyword>
<dbReference type="Pfam" id="PF00172">
    <property type="entry name" value="Zn_clus"/>
    <property type="match status" value="1"/>
</dbReference>
<dbReference type="InterPro" id="IPR001138">
    <property type="entry name" value="Zn2Cys6_DnaBD"/>
</dbReference>
<reference evidence="5" key="1">
    <citation type="journal article" date="2020" name="Phytopathology">
        <title>Genome sequence and comparative analysis of Colletotrichum gloeosporioides isolated from Liriodendron leaves.</title>
        <authorList>
            <person name="Fu F.F."/>
            <person name="Hao Z."/>
            <person name="Wang P."/>
            <person name="Lu Y."/>
            <person name="Xue L.J."/>
            <person name="Wei G."/>
            <person name="Tian Y."/>
            <person name="Baishi H."/>
            <person name="Xu H."/>
            <person name="Shi J."/>
            <person name="Cheng T."/>
            <person name="Wang G."/>
            <person name="Yi Y."/>
            <person name="Chen J."/>
        </authorList>
    </citation>
    <scope>NUCLEOTIDE SEQUENCE</scope>
    <source>
        <strain evidence="5">Lc1</strain>
    </source>
</reference>
<keyword evidence="3" id="KW-0812">Transmembrane</keyword>
<evidence type="ECO:0000256" key="1">
    <source>
        <dbReference type="ARBA" id="ARBA00023242"/>
    </source>
</evidence>
<keyword evidence="3" id="KW-1133">Transmembrane helix</keyword>
<dbReference type="AlphaFoldDB" id="A0A8H4C5U8"/>
<dbReference type="CDD" id="cd00067">
    <property type="entry name" value="GAL4"/>
    <property type="match status" value="1"/>
</dbReference>
<dbReference type="RefSeq" id="XP_045257109.1">
    <property type="nucleotide sequence ID" value="XM_045403909.1"/>
</dbReference>
<proteinExistence type="predicted"/>
<protein>
    <recommendedName>
        <fullName evidence="4">Zn(2)-C6 fungal-type domain-containing protein</fullName>
    </recommendedName>
</protein>
<reference evidence="5" key="2">
    <citation type="submission" date="2020-03" db="EMBL/GenBank/DDBJ databases">
        <authorList>
            <person name="Fu F.-F."/>
            <person name="Chen J."/>
        </authorList>
    </citation>
    <scope>NUCLEOTIDE SEQUENCE</scope>
    <source>
        <strain evidence="5">Lc1</strain>
    </source>
</reference>
<name>A0A8H4C5U8_COLGL</name>
<dbReference type="GO" id="GO:0000981">
    <property type="term" value="F:DNA-binding transcription factor activity, RNA polymerase II-specific"/>
    <property type="evidence" value="ECO:0007669"/>
    <property type="project" value="InterPro"/>
</dbReference>
<feature type="region of interest" description="Disordered" evidence="2">
    <location>
        <begin position="52"/>
        <end position="86"/>
    </location>
</feature>
<gene>
    <name evidence="5" type="ORF">GCG54_00003848</name>
</gene>
<comment type="caution">
    <text evidence="5">The sequence shown here is derived from an EMBL/GenBank/DDBJ whole genome shotgun (WGS) entry which is preliminary data.</text>
</comment>
<feature type="domain" description="Zn(2)-C6 fungal-type" evidence="4">
    <location>
        <begin position="3"/>
        <end position="52"/>
    </location>
</feature>